<dbReference type="PANTHER" id="PTHR43711:SF31">
    <property type="entry name" value="HISTIDINE KINASE"/>
    <property type="match status" value="1"/>
</dbReference>
<dbReference type="InterPro" id="IPR003594">
    <property type="entry name" value="HATPase_dom"/>
</dbReference>
<keyword evidence="5" id="KW-0418">Kinase</keyword>
<evidence type="ECO:0000313" key="10">
    <source>
        <dbReference type="EMBL" id="PJC52513.1"/>
    </source>
</evidence>
<feature type="transmembrane region" description="Helical" evidence="8">
    <location>
        <begin position="104"/>
        <end position="127"/>
    </location>
</feature>
<comment type="caution">
    <text evidence="10">The sequence shown here is derived from an EMBL/GenBank/DDBJ whole genome shotgun (WGS) entry which is preliminary data.</text>
</comment>
<keyword evidence="7 8" id="KW-0472">Membrane</keyword>
<accession>A0A2M8F9V0</accession>
<dbReference type="InterPro" id="IPR003661">
    <property type="entry name" value="HisK_dim/P_dom"/>
</dbReference>
<dbReference type="CDD" id="cd00075">
    <property type="entry name" value="HATPase"/>
    <property type="match status" value="1"/>
</dbReference>
<feature type="transmembrane region" description="Helical" evidence="8">
    <location>
        <begin position="263"/>
        <end position="281"/>
    </location>
</feature>
<dbReference type="InterPro" id="IPR004358">
    <property type="entry name" value="Sig_transdc_His_kin-like_C"/>
</dbReference>
<keyword evidence="3" id="KW-0597">Phosphoprotein</keyword>
<dbReference type="InterPro" id="IPR031621">
    <property type="entry name" value="HisKA_7TM"/>
</dbReference>
<dbReference type="FunFam" id="1.10.287.130:FF:000001">
    <property type="entry name" value="Two-component sensor histidine kinase"/>
    <property type="match status" value="1"/>
</dbReference>
<feature type="transmembrane region" description="Helical" evidence="8">
    <location>
        <begin position="182"/>
        <end position="201"/>
    </location>
</feature>
<dbReference type="Proteomes" id="UP000231456">
    <property type="component" value="Unassembled WGS sequence"/>
</dbReference>
<keyword evidence="8" id="KW-0812">Transmembrane</keyword>
<feature type="domain" description="Histidine kinase" evidence="9">
    <location>
        <begin position="321"/>
        <end position="540"/>
    </location>
</feature>
<dbReference type="Pfam" id="PF16927">
    <property type="entry name" value="HisKA_7TM"/>
    <property type="match status" value="1"/>
</dbReference>
<dbReference type="Gene3D" id="3.30.565.10">
    <property type="entry name" value="Histidine kinase-like ATPase, C-terminal domain"/>
    <property type="match status" value="1"/>
</dbReference>
<evidence type="ECO:0000256" key="4">
    <source>
        <dbReference type="ARBA" id="ARBA00022679"/>
    </source>
</evidence>
<dbReference type="EMBL" id="PFRH01000083">
    <property type="protein sequence ID" value="PJC52513.1"/>
    <property type="molecule type" value="Genomic_DNA"/>
</dbReference>
<feature type="transmembrane region" description="Helical" evidence="8">
    <location>
        <begin position="12"/>
        <end position="33"/>
    </location>
</feature>
<dbReference type="SUPFAM" id="SSF55874">
    <property type="entry name" value="ATPase domain of HSP90 chaperone/DNA topoisomerase II/histidine kinase"/>
    <property type="match status" value="1"/>
</dbReference>
<proteinExistence type="predicted"/>
<evidence type="ECO:0000313" key="11">
    <source>
        <dbReference type="Proteomes" id="UP000231456"/>
    </source>
</evidence>
<evidence type="ECO:0000259" key="9">
    <source>
        <dbReference type="PROSITE" id="PS50109"/>
    </source>
</evidence>
<dbReference type="InterPro" id="IPR005467">
    <property type="entry name" value="His_kinase_dom"/>
</dbReference>
<keyword evidence="8" id="KW-1133">Transmembrane helix</keyword>
<dbReference type="PRINTS" id="PR00344">
    <property type="entry name" value="BCTRLSENSOR"/>
</dbReference>
<dbReference type="CDD" id="cd00082">
    <property type="entry name" value="HisKA"/>
    <property type="match status" value="1"/>
</dbReference>
<feature type="transmembrane region" description="Helical" evidence="8">
    <location>
        <begin position="77"/>
        <end position="97"/>
    </location>
</feature>
<comment type="catalytic activity">
    <reaction evidence="1">
        <text>ATP + protein L-histidine = ADP + protein N-phospho-L-histidine.</text>
        <dbReference type="EC" id="2.7.13.3"/>
    </reaction>
</comment>
<dbReference type="PROSITE" id="PS50109">
    <property type="entry name" value="HIS_KIN"/>
    <property type="match status" value="1"/>
</dbReference>
<feature type="transmembrane region" description="Helical" evidence="8">
    <location>
        <begin position="147"/>
        <end position="170"/>
    </location>
</feature>
<evidence type="ECO:0000256" key="6">
    <source>
        <dbReference type="ARBA" id="ARBA00023012"/>
    </source>
</evidence>
<dbReference type="FunFam" id="3.30.565.10:FF:000006">
    <property type="entry name" value="Sensor histidine kinase WalK"/>
    <property type="match status" value="1"/>
</dbReference>
<keyword evidence="4" id="KW-0808">Transferase</keyword>
<evidence type="ECO:0000256" key="5">
    <source>
        <dbReference type="ARBA" id="ARBA00022777"/>
    </source>
</evidence>
<reference evidence="11" key="1">
    <citation type="submission" date="2017-09" db="EMBL/GenBank/DDBJ databases">
        <title>Depth-based differentiation of microbial function through sediment-hosted aquifers and enrichment of novel symbionts in the deep terrestrial subsurface.</title>
        <authorList>
            <person name="Probst A.J."/>
            <person name="Ladd B."/>
            <person name="Jarett J.K."/>
            <person name="Geller-Mcgrath D.E."/>
            <person name="Sieber C.M.K."/>
            <person name="Emerson J.B."/>
            <person name="Anantharaman K."/>
            <person name="Thomas B.C."/>
            <person name="Malmstrom R."/>
            <person name="Stieglmeier M."/>
            <person name="Klingl A."/>
            <person name="Woyke T."/>
            <person name="Ryan C.M."/>
            <person name="Banfield J.F."/>
        </authorList>
    </citation>
    <scope>NUCLEOTIDE SEQUENCE [LARGE SCALE GENOMIC DNA]</scope>
</reference>
<dbReference type="AlphaFoldDB" id="A0A2M8F9V0"/>
<keyword evidence="6" id="KW-0902">Two-component regulatory system</keyword>
<name>A0A2M8F9V0_9BACT</name>
<dbReference type="Pfam" id="PF00512">
    <property type="entry name" value="HisKA"/>
    <property type="match status" value="1"/>
</dbReference>
<evidence type="ECO:0000256" key="8">
    <source>
        <dbReference type="SAM" id="Phobius"/>
    </source>
</evidence>
<dbReference type="SMART" id="SM00387">
    <property type="entry name" value="HATPase_c"/>
    <property type="match status" value="1"/>
</dbReference>
<protein>
    <recommendedName>
        <fullName evidence="2">histidine kinase</fullName>
        <ecNumber evidence="2">2.7.13.3</ecNumber>
    </recommendedName>
</protein>
<feature type="transmembrane region" description="Helical" evidence="8">
    <location>
        <begin position="207"/>
        <end position="227"/>
    </location>
</feature>
<dbReference type="InterPro" id="IPR036097">
    <property type="entry name" value="HisK_dim/P_sf"/>
</dbReference>
<feature type="transmembrane region" description="Helical" evidence="8">
    <location>
        <begin position="234"/>
        <end position="257"/>
    </location>
</feature>
<dbReference type="SUPFAM" id="SSF47384">
    <property type="entry name" value="Homodimeric domain of signal transducing histidine kinase"/>
    <property type="match status" value="1"/>
</dbReference>
<sequence>MIQYVYMDGLFTYFSISALINAVTSLGLGGYILITNSKKRITRYVAYFCFAVAVWSVPYFFWQIADTASSALFWSRSLMYGAIFTSISFFHMVLVFLEIDKQRFYKFVLVIFYSFSLFWVAITNTSWFIVGVEPRLWFRFWPIPGPLYAIFLLLFAIHVLYASALLFHKYRTSIGIIKKQTFFLMIGIFIAFVGGSTNYFLWYNVPIAPWGNGLVTVYVVLTVYSIMKYGFLNFRVIAVEIFVGVILIIFFVETLFTNSTTEFLLRLIGLSLTALFGVVLVRSVRQEVERREEIAKLASSLERANLRLQELDRQKTEFLSIASHQLRTPLSIIKGYLELISDGAYGKVTKKMKGILGDMDESNERLVKLVDDFLDITRIEQGRTKFSFDTYDMNELVTSVVKELTNRAKDRKLKIVWKASKEKQDIYMDDEKVRHVVFNYIDNAIKYTPKGNITVMLEPDERGLTLRVKDTGIGFGKEDEANFFQKFYRGKNVEGTNVNGTGLGIYVCRKFIETHGGHVWAKSKGTGRGSEFGFWIPYQKGAVAKIMQPSDLEEHETDIAVPKKDTSILASVV</sequence>
<feature type="transmembrane region" description="Helical" evidence="8">
    <location>
        <begin position="45"/>
        <end position="65"/>
    </location>
</feature>
<dbReference type="Gene3D" id="1.10.287.130">
    <property type="match status" value="1"/>
</dbReference>
<dbReference type="SMART" id="SM00388">
    <property type="entry name" value="HisKA"/>
    <property type="match status" value="1"/>
</dbReference>
<dbReference type="InterPro" id="IPR050736">
    <property type="entry name" value="Sensor_HK_Regulatory"/>
</dbReference>
<dbReference type="InterPro" id="IPR036890">
    <property type="entry name" value="HATPase_C_sf"/>
</dbReference>
<dbReference type="PANTHER" id="PTHR43711">
    <property type="entry name" value="TWO-COMPONENT HISTIDINE KINASE"/>
    <property type="match status" value="1"/>
</dbReference>
<organism evidence="10 11">
    <name type="scientific">Candidatus Magasanikbacteria bacterium CG_4_9_14_0_2_um_filter_42_11</name>
    <dbReference type="NCBI Taxonomy" id="1974643"/>
    <lineage>
        <taxon>Bacteria</taxon>
        <taxon>Candidatus Magasanikiibacteriota</taxon>
    </lineage>
</organism>
<dbReference type="Pfam" id="PF02518">
    <property type="entry name" value="HATPase_c"/>
    <property type="match status" value="1"/>
</dbReference>
<evidence type="ECO:0000256" key="7">
    <source>
        <dbReference type="ARBA" id="ARBA00023136"/>
    </source>
</evidence>
<dbReference type="EC" id="2.7.13.3" evidence="2"/>
<gene>
    <name evidence="10" type="ORF">CO030_02455</name>
</gene>
<evidence type="ECO:0000256" key="1">
    <source>
        <dbReference type="ARBA" id="ARBA00000085"/>
    </source>
</evidence>
<evidence type="ECO:0000256" key="2">
    <source>
        <dbReference type="ARBA" id="ARBA00012438"/>
    </source>
</evidence>
<evidence type="ECO:0000256" key="3">
    <source>
        <dbReference type="ARBA" id="ARBA00022553"/>
    </source>
</evidence>
<dbReference type="GO" id="GO:0000155">
    <property type="term" value="F:phosphorelay sensor kinase activity"/>
    <property type="evidence" value="ECO:0007669"/>
    <property type="project" value="InterPro"/>
</dbReference>